<dbReference type="InterPro" id="IPR050463">
    <property type="entry name" value="Gfo/Idh/MocA_oxidrdct_glycsds"/>
</dbReference>
<evidence type="ECO:0000259" key="1">
    <source>
        <dbReference type="Pfam" id="PF01408"/>
    </source>
</evidence>
<dbReference type="InterPro" id="IPR036291">
    <property type="entry name" value="NAD(P)-bd_dom_sf"/>
</dbReference>
<accession>A0ABV2SYZ8</accession>
<dbReference type="InterPro" id="IPR000683">
    <property type="entry name" value="Gfo/Idh/MocA-like_OxRdtase_N"/>
</dbReference>
<reference evidence="2 3" key="1">
    <citation type="submission" date="2024-06" db="EMBL/GenBank/DDBJ databases">
        <title>Chitinophaga defluvii sp. nov., isolated from municipal sewage.</title>
        <authorList>
            <person name="Zhang L."/>
        </authorList>
    </citation>
    <scope>NUCLEOTIDE SEQUENCE [LARGE SCALE GENOMIC DNA]</scope>
    <source>
        <strain evidence="2 3">H8</strain>
    </source>
</reference>
<dbReference type="PANTHER" id="PTHR43818">
    <property type="entry name" value="BCDNA.GH03377"/>
    <property type="match status" value="1"/>
</dbReference>
<protein>
    <submittedName>
        <fullName evidence="2">Gfo/Idh/MocA family oxidoreductase</fullName>
    </submittedName>
</protein>
<name>A0ABV2SYZ8_9BACT</name>
<dbReference type="SUPFAM" id="SSF55347">
    <property type="entry name" value="Glyceraldehyde-3-phosphate dehydrogenase-like, C-terminal domain"/>
    <property type="match status" value="1"/>
</dbReference>
<organism evidence="2 3">
    <name type="scientific">Chitinophaga defluvii</name>
    <dbReference type="NCBI Taxonomy" id="3163343"/>
    <lineage>
        <taxon>Bacteria</taxon>
        <taxon>Pseudomonadati</taxon>
        <taxon>Bacteroidota</taxon>
        <taxon>Chitinophagia</taxon>
        <taxon>Chitinophagales</taxon>
        <taxon>Chitinophagaceae</taxon>
        <taxon>Chitinophaga</taxon>
    </lineage>
</organism>
<dbReference type="RefSeq" id="WP_354658649.1">
    <property type="nucleotide sequence ID" value="NZ_JBEXAC010000001.1"/>
</dbReference>
<dbReference type="Gene3D" id="3.30.360.10">
    <property type="entry name" value="Dihydrodipicolinate Reductase, domain 2"/>
    <property type="match status" value="1"/>
</dbReference>
<dbReference type="PROSITE" id="PS51318">
    <property type="entry name" value="TAT"/>
    <property type="match status" value="1"/>
</dbReference>
<feature type="domain" description="Gfo/Idh/MocA-like oxidoreductase N-terminal" evidence="1">
    <location>
        <begin position="41"/>
        <end position="171"/>
    </location>
</feature>
<keyword evidence="3" id="KW-1185">Reference proteome</keyword>
<dbReference type="PANTHER" id="PTHR43818:SF9">
    <property type="entry name" value="HYPOTHETICAL OXIDOREDUCTASE"/>
    <property type="match status" value="1"/>
</dbReference>
<dbReference type="InterPro" id="IPR006311">
    <property type="entry name" value="TAT_signal"/>
</dbReference>
<dbReference type="SUPFAM" id="SSF51735">
    <property type="entry name" value="NAD(P)-binding Rossmann-fold domains"/>
    <property type="match status" value="1"/>
</dbReference>
<gene>
    <name evidence="2" type="ORF">ABR189_01420</name>
</gene>
<comment type="caution">
    <text evidence="2">The sequence shown here is derived from an EMBL/GenBank/DDBJ whole genome shotgun (WGS) entry which is preliminary data.</text>
</comment>
<dbReference type="Pfam" id="PF01408">
    <property type="entry name" value="GFO_IDH_MocA"/>
    <property type="match status" value="1"/>
</dbReference>
<proteinExistence type="predicted"/>
<dbReference type="EMBL" id="JBEXAC010000001">
    <property type="protein sequence ID" value="MET6996002.1"/>
    <property type="molecule type" value="Genomic_DNA"/>
</dbReference>
<evidence type="ECO:0000313" key="2">
    <source>
        <dbReference type="EMBL" id="MET6996002.1"/>
    </source>
</evidence>
<dbReference type="Proteomes" id="UP001549749">
    <property type="component" value="Unassembled WGS sequence"/>
</dbReference>
<dbReference type="Gene3D" id="3.40.50.720">
    <property type="entry name" value="NAD(P)-binding Rossmann-like Domain"/>
    <property type="match status" value="1"/>
</dbReference>
<sequence>MKQTGYHRRAFIKTAALSGLGIALSGPLSKALANSSLKGGRIGVIGLDTEHGPHFARILNDPNAGDKYGGLKVVAAYPYGSRSIKSSVDSIPGHTESIKKQGVKIVDSIEDLLKEVDLVMLETNDGREHLQQALQVFKAGKPVFIDKPVAASLVDVLTIYRAAKHYNVPVFSSSTLRYIESVQEVAGGKIGKVKGVDIFTPAPMEPTHPDLYWYGIHGVEMLFTMLGPDCKSVSRVYTPDTDLVVGTWEGGRIGTLRGNRNGTWDFGGHAFGEKGHMPLGNFTGYAPLMPPIINFFETGKPPADPAETIGIYAFMEAAQESRMKNGATVSIDDMMKRCTKKSMKISI</sequence>
<evidence type="ECO:0000313" key="3">
    <source>
        <dbReference type="Proteomes" id="UP001549749"/>
    </source>
</evidence>